<name>A0A8H6VBA7_9PEZI</name>
<feature type="chain" id="PRO_5034103705" evidence="1">
    <location>
        <begin position="20"/>
        <end position="168"/>
    </location>
</feature>
<dbReference type="AlphaFoldDB" id="A0A8H6VBA7"/>
<keyword evidence="3" id="KW-1185">Reference proteome</keyword>
<evidence type="ECO:0000313" key="2">
    <source>
        <dbReference type="EMBL" id="KAF7184915.1"/>
    </source>
</evidence>
<dbReference type="EMBL" id="JABCIY010000347">
    <property type="protein sequence ID" value="KAF7184915.1"/>
    <property type="molecule type" value="Genomic_DNA"/>
</dbReference>
<dbReference type="Proteomes" id="UP000660729">
    <property type="component" value="Unassembled WGS sequence"/>
</dbReference>
<comment type="caution">
    <text evidence="2">The sequence shown here is derived from an EMBL/GenBank/DDBJ whole genome shotgun (WGS) entry which is preliminary data.</text>
</comment>
<gene>
    <name evidence="2" type="ORF">HII31_13727</name>
</gene>
<reference evidence="2" key="1">
    <citation type="submission" date="2020-04" db="EMBL/GenBank/DDBJ databases">
        <title>Draft genome resource of the tomato pathogen Pseudocercospora fuligena.</title>
        <authorList>
            <person name="Zaccaron A."/>
        </authorList>
    </citation>
    <scope>NUCLEOTIDE SEQUENCE</scope>
    <source>
        <strain evidence="2">PF001</strain>
    </source>
</reference>
<proteinExistence type="predicted"/>
<feature type="signal peptide" evidence="1">
    <location>
        <begin position="1"/>
        <end position="19"/>
    </location>
</feature>
<sequence>MMQQSIFLLLAVAAIDTLANPGNGYPYAAPHPDFAKRALMKRDVNSPDAAHQVHQAEYKAYINTPDGLDQASEAHQAQFAQLKAQAEAKAQQARHCDDVKNSGYICNDAFNELDYCFKGYPYYFGFGGSSGAGNGKVTVAKCCYFGTCGASDDGTVGLCYCQGTGNDS</sequence>
<dbReference type="OrthoDB" id="3650321at2759"/>
<accession>A0A8H6VBA7</accession>
<organism evidence="2 3">
    <name type="scientific">Pseudocercospora fuligena</name>
    <dbReference type="NCBI Taxonomy" id="685502"/>
    <lineage>
        <taxon>Eukaryota</taxon>
        <taxon>Fungi</taxon>
        <taxon>Dikarya</taxon>
        <taxon>Ascomycota</taxon>
        <taxon>Pezizomycotina</taxon>
        <taxon>Dothideomycetes</taxon>
        <taxon>Dothideomycetidae</taxon>
        <taxon>Mycosphaerellales</taxon>
        <taxon>Mycosphaerellaceae</taxon>
        <taxon>Pseudocercospora</taxon>
    </lineage>
</organism>
<protein>
    <submittedName>
        <fullName evidence="2">Uncharacterized protein</fullName>
    </submittedName>
</protein>
<evidence type="ECO:0000313" key="3">
    <source>
        <dbReference type="Proteomes" id="UP000660729"/>
    </source>
</evidence>
<keyword evidence="1" id="KW-0732">Signal</keyword>
<evidence type="ECO:0000256" key="1">
    <source>
        <dbReference type="SAM" id="SignalP"/>
    </source>
</evidence>